<evidence type="ECO:0000256" key="1">
    <source>
        <dbReference type="SAM" id="MobiDB-lite"/>
    </source>
</evidence>
<dbReference type="Pfam" id="PF12010">
    <property type="entry name" value="DUF3502"/>
    <property type="match status" value="1"/>
</dbReference>
<dbReference type="Proteomes" id="UP000838686">
    <property type="component" value="Unassembled WGS sequence"/>
</dbReference>
<comment type="caution">
    <text evidence="4">The sequence shown here is derived from an EMBL/GenBank/DDBJ whole genome shotgun (WGS) entry which is preliminary data.</text>
</comment>
<evidence type="ECO:0000313" key="5">
    <source>
        <dbReference type="Proteomes" id="UP000838686"/>
    </source>
</evidence>
<dbReference type="InterPro" id="IPR022627">
    <property type="entry name" value="DUF3502"/>
</dbReference>
<dbReference type="PANTHER" id="PTHR43649:SF17">
    <property type="entry name" value="ABC TRANSPORTER SOLUTE BINDING PROTEIN-SUGAR TRANSPORT"/>
    <property type="match status" value="1"/>
</dbReference>
<dbReference type="RefSeq" id="WP_236339802.1">
    <property type="nucleotide sequence ID" value="NZ_CAKMMF010000006.1"/>
</dbReference>
<sequence>MTQTKKRFTLALTLLIALTMVLSACGGGNNNKNNTAGSDKTNENKGSDNSGKTEEPVELIWYTIGTPQKDVDKVMAEVSKYTAEKIGATIKMTMLDWGDYDQKMKVLTASGTPMDILFSSSWALDYVQNARKGAFLPIDELLTTHGQDIVKTLDPAFLEGSKVDGHNYGIPANKELPAQEVWRFNKNLLDKYKLSLDGVTSLESLEPLLKAIKEKEAKVVPFAMNKDYLPVVPYDYIIQNLPMAISIDSGDYKVINVLETPEMKKALTMMHKYYMAGYISPEASTTTSLDDLQKSGNWFLDRAATQPLADNLWSINYGYPVVSTAASDSIVYNWSVMGSLQAISANSKYPEKAMEFLNLLNTDPVLRNMIDSGIEGVHYKKVGENRMENLPEADNYNMPTFSLGNIMLTYLNEGDPDDKWEQFKTFNAAGKPAPTLGFNFDSSKVTSELAAVQNVKGEFWSALMTGTVNPDEYLPKAIEKFNAAGLDKLIAEAQRQIDEWRAAAK</sequence>
<keyword evidence="5" id="KW-1185">Reference proteome</keyword>
<gene>
    <name evidence="4" type="ORF">PAECIP111893_01455</name>
</gene>
<dbReference type="SUPFAM" id="SSF53850">
    <property type="entry name" value="Periplasmic binding protein-like II"/>
    <property type="match status" value="1"/>
</dbReference>
<feature type="chain" id="PRO_5046181796" description="DUF3502 domain-containing protein" evidence="2">
    <location>
        <begin position="25"/>
        <end position="505"/>
    </location>
</feature>
<feature type="compositionally biased region" description="Basic and acidic residues" evidence="1">
    <location>
        <begin position="40"/>
        <end position="53"/>
    </location>
</feature>
<evidence type="ECO:0000259" key="3">
    <source>
        <dbReference type="Pfam" id="PF12010"/>
    </source>
</evidence>
<dbReference type="PANTHER" id="PTHR43649">
    <property type="entry name" value="ARABINOSE-BINDING PROTEIN-RELATED"/>
    <property type="match status" value="1"/>
</dbReference>
<dbReference type="InterPro" id="IPR050490">
    <property type="entry name" value="Bact_solute-bd_prot1"/>
</dbReference>
<protein>
    <recommendedName>
        <fullName evidence="3">DUF3502 domain-containing protein</fullName>
    </recommendedName>
</protein>
<feature type="region of interest" description="Disordered" evidence="1">
    <location>
        <begin position="29"/>
        <end position="53"/>
    </location>
</feature>
<dbReference type="PROSITE" id="PS51257">
    <property type="entry name" value="PROKAR_LIPOPROTEIN"/>
    <property type="match status" value="1"/>
</dbReference>
<dbReference type="Gene3D" id="3.40.190.10">
    <property type="entry name" value="Periplasmic binding protein-like II"/>
    <property type="match status" value="1"/>
</dbReference>
<reference evidence="4" key="1">
    <citation type="submission" date="2022-01" db="EMBL/GenBank/DDBJ databases">
        <authorList>
            <person name="Criscuolo A."/>
        </authorList>
    </citation>
    <scope>NUCLEOTIDE SEQUENCE</scope>
    <source>
        <strain evidence="4">CIP111893</strain>
    </source>
</reference>
<proteinExistence type="predicted"/>
<name>A0ABM9C114_9BACL</name>
<evidence type="ECO:0000313" key="4">
    <source>
        <dbReference type="EMBL" id="CAH1200567.1"/>
    </source>
</evidence>
<evidence type="ECO:0000256" key="2">
    <source>
        <dbReference type="SAM" id="SignalP"/>
    </source>
</evidence>
<keyword evidence="2" id="KW-0732">Signal</keyword>
<dbReference type="EMBL" id="CAKMMF010000006">
    <property type="protein sequence ID" value="CAH1200567.1"/>
    <property type="molecule type" value="Genomic_DNA"/>
</dbReference>
<feature type="signal peptide" evidence="2">
    <location>
        <begin position="1"/>
        <end position="24"/>
    </location>
</feature>
<organism evidence="4 5">
    <name type="scientific">Paenibacillus plantiphilus</name>
    <dbReference type="NCBI Taxonomy" id="2905650"/>
    <lineage>
        <taxon>Bacteria</taxon>
        <taxon>Bacillati</taxon>
        <taxon>Bacillota</taxon>
        <taxon>Bacilli</taxon>
        <taxon>Bacillales</taxon>
        <taxon>Paenibacillaceae</taxon>
        <taxon>Paenibacillus</taxon>
    </lineage>
</organism>
<dbReference type="Pfam" id="PF01547">
    <property type="entry name" value="SBP_bac_1"/>
    <property type="match status" value="1"/>
</dbReference>
<accession>A0ABM9C114</accession>
<dbReference type="InterPro" id="IPR006059">
    <property type="entry name" value="SBP"/>
</dbReference>
<feature type="domain" description="DUF3502" evidence="3">
    <location>
        <begin position="434"/>
        <end position="502"/>
    </location>
</feature>